<accession>A0ABS5T7F4</accession>
<sequence>MWRHLIFGLAVLAGIQNAQATIVSTSLGHAGQALMRKGQWYHFRLGELPLGDLGEVGILSWQINSLQPWPQPPLILLCRDSQCQRLNSVAGRTQRFVGWKSQGVWYMRIQLAGIGAQHPPIQLNGLHLTVNYRVEASQHRLIVVDEGNKENPVGGKSPQQVKID</sequence>
<gene>
    <name evidence="2" type="ORF">HGT73_12900</name>
</gene>
<dbReference type="EMBL" id="JABBFO010000014">
    <property type="protein sequence ID" value="MBT0728256.1"/>
    <property type="molecule type" value="Genomic_DNA"/>
</dbReference>
<evidence type="ECO:0000313" key="3">
    <source>
        <dbReference type="Proteomes" id="UP000786875"/>
    </source>
</evidence>
<protein>
    <submittedName>
        <fullName evidence="2">Flagellar protein FlhE</fullName>
    </submittedName>
</protein>
<keyword evidence="2" id="KW-0282">Flagellum</keyword>
<keyword evidence="2" id="KW-0966">Cell projection</keyword>
<keyword evidence="1" id="KW-0732">Signal</keyword>
<dbReference type="Pfam" id="PF06366">
    <property type="entry name" value="FlhE"/>
    <property type="match status" value="1"/>
</dbReference>
<evidence type="ECO:0000256" key="1">
    <source>
        <dbReference type="SAM" id="SignalP"/>
    </source>
</evidence>
<keyword evidence="2" id="KW-0969">Cilium</keyword>
<feature type="chain" id="PRO_5046111220" evidence="1">
    <location>
        <begin position="21"/>
        <end position="164"/>
    </location>
</feature>
<dbReference type="RefSeq" id="WP_214215652.1">
    <property type="nucleotide sequence ID" value="NZ_JABBFO010000014.1"/>
</dbReference>
<organism evidence="2 3">
    <name type="scientific">Rosenbergiella australiborealis</name>
    <dbReference type="NCBI Taxonomy" id="1544696"/>
    <lineage>
        <taxon>Bacteria</taxon>
        <taxon>Pseudomonadati</taxon>
        <taxon>Pseudomonadota</taxon>
        <taxon>Gammaproteobacteria</taxon>
        <taxon>Enterobacterales</taxon>
        <taxon>Erwiniaceae</taxon>
        <taxon>Rosenbergiella</taxon>
    </lineage>
</organism>
<dbReference type="InterPro" id="IPR009420">
    <property type="entry name" value="FlhE"/>
</dbReference>
<comment type="caution">
    <text evidence="2">The sequence shown here is derived from an EMBL/GenBank/DDBJ whole genome shotgun (WGS) entry which is preliminary data.</text>
</comment>
<keyword evidence="3" id="KW-1185">Reference proteome</keyword>
<proteinExistence type="predicted"/>
<reference evidence="2 3" key="1">
    <citation type="submission" date="2020-04" db="EMBL/GenBank/DDBJ databases">
        <title>Genome sequencing of Rosenbergiella species.</title>
        <authorList>
            <person name="Alvarez-Perez S."/>
            <person name="Lievens B."/>
        </authorList>
    </citation>
    <scope>NUCLEOTIDE SEQUENCE [LARGE SCALE GENOMIC DNA]</scope>
    <source>
        <strain evidence="2 3">CdVSA20.1</strain>
    </source>
</reference>
<feature type="signal peptide" evidence="1">
    <location>
        <begin position="1"/>
        <end position="20"/>
    </location>
</feature>
<name>A0ABS5T7F4_9GAMM</name>
<dbReference type="Proteomes" id="UP000786875">
    <property type="component" value="Unassembled WGS sequence"/>
</dbReference>
<evidence type="ECO:0000313" key="2">
    <source>
        <dbReference type="EMBL" id="MBT0728256.1"/>
    </source>
</evidence>